<evidence type="ECO:0000313" key="8">
    <source>
        <dbReference type="Proteomes" id="UP000589626"/>
    </source>
</evidence>
<dbReference type="InterPro" id="IPR011251">
    <property type="entry name" value="Luciferase-like_dom"/>
</dbReference>
<feature type="compositionally biased region" description="Basic and acidic residues" evidence="5">
    <location>
        <begin position="71"/>
        <end position="87"/>
    </location>
</feature>
<dbReference type="CDD" id="cd01097">
    <property type="entry name" value="Tetrahydromethanopterin_reductase"/>
    <property type="match status" value="1"/>
</dbReference>
<comment type="caution">
    <text evidence="7">The sequence shown here is derived from an EMBL/GenBank/DDBJ whole genome shotgun (WGS) entry which is preliminary data.</text>
</comment>
<evidence type="ECO:0000256" key="1">
    <source>
        <dbReference type="ARBA" id="ARBA00022630"/>
    </source>
</evidence>
<dbReference type="RefSeq" id="WP_183592612.1">
    <property type="nucleotide sequence ID" value="NZ_JACHWR010000002.1"/>
</dbReference>
<name>A0A7W4VVT3_9ACTN</name>
<dbReference type="PANTHER" id="PTHR42847">
    <property type="entry name" value="ALKANESULFONATE MONOOXYGENASE"/>
    <property type="match status" value="1"/>
</dbReference>
<evidence type="ECO:0000259" key="6">
    <source>
        <dbReference type="Pfam" id="PF00296"/>
    </source>
</evidence>
<dbReference type="InterPro" id="IPR036661">
    <property type="entry name" value="Luciferase-like_sf"/>
</dbReference>
<evidence type="ECO:0000256" key="5">
    <source>
        <dbReference type="SAM" id="MobiDB-lite"/>
    </source>
</evidence>
<dbReference type="EMBL" id="JACHWR010000002">
    <property type="protein sequence ID" value="MBB3042667.1"/>
    <property type="molecule type" value="Genomic_DNA"/>
</dbReference>
<protein>
    <submittedName>
        <fullName evidence="7">Alkanesulfonate monooxygenase SsuD/methylene tetrahydromethanopterin reductase-like flavin-dependent oxidoreductase (Luciferase family)</fullName>
    </submittedName>
</protein>
<sequence>MTVTSKQGVPVEIGLVDLFDGSVERDTGFMAAFGRTAERLGFSGIWLPEHIMFFDEYTSAYPYPEAPSADDPDRVERHNKTVDGKPRVEAAADQGLLDVLQAAAEVCHATTRLRIGSSVLLLPLRNPRMLARELMTLGELTDGRFDLGVGVGWSAEEFAACETDFKTRGRRCGDDLAELGRLWEDAAEIYPERPPALPRMLVGGHSAAALRRAAEVATGWYPWNLTMPQFAEHHATYGELLDAAGRDRADQHVVAGLRFTGDFAALPDIVARYAEIGADGVNISLRMEVDSYADTMAAVADALELAA</sequence>
<evidence type="ECO:0000256" key="3">
    <source>
        <dbReference type="ARBA" id="ARBA00023002"/>
    </source>
</evidence>
<keyword evidence="8" id="KW-1185">Reference proteome</keyword>
<dbReference type="AlphaFoldDB" id="A0A7W4VVT3"/>
<gene>
    <name evidence="7" type="ORF">FHU40_002485</name>
</gene>
<evidence type="ECO:0000256" key="4">
    <source>
        <dbReference type="ARBA" id="ARBA00023033"/>
    </source>
</evidence>
<dbReference type="SUPFAM" id="SSF51679">
    <property type="entry name" value="Bacterial luciferase-like"/>
    <property type="match status" value="1"/>
</dbReference>
<evidence type="ECO:0000256" key="2">
    <source>
        <dbReference type="ARBA" id="ARBA00022643"/>
    </source>
</evidence>
<keyword evidence="4 7" id="KW-0503">Monooxygenase</keyword>
<dbReference type="Proteomes" id="UP000589626">
    <property type="component" value="Unassembled WGS sequence"/>
</dbReference>
<keyword evidence="1" id="KW-0285">Flavoprotein</keyword>
<dbReference type="GO" id="GO:0046306">
    <property type="term" value="P:alkanesulfonate catabolic process"/>
    <property type="evidence" value="ECO:0007669"/>
    <property type="project" value="TreeGrafter"/>
</dbReference>
<dbReference type="PANTHER" id="PTHR42847:SF4">
    <property type="entry name" value="ALKANESULFONATE MONOOXYGENASE-RELATED"/>
    <property type="match status" value="1"/>
</dbReference>
<organism evidence="7 8">
    <name type="scientific">Nocardioides soli</name>
    <dbReference type="NCBI Taxonomy" id="1036020"/>
    <lineage>
        <taxon>Bacteria</taxon>
        <taxon>Bacillati</taxon>
        <taxon>Actinomycetota</taxon>
        <taxon>Actinomycetes</taxon>
        <taxon>Propionibacteriales</taxon>
        <taxon>Nocardioidaceae</taxon>
        <taxon>Nocardioides</taxon>
    </lineage>
</organism>
<dbReference type="Pfam" id="PF00296">
    <property type="entry name" value="Bac_luciferase"/>
    <property type="match status" value="1"/>
</dbReference>
<accession>A0A7W4VVT3</accession>
<dbReference type="Gene3D" id="3.20.20.30">
    <property type="entry name" value="Luciferase-like domain"/>
    <property type="match status" value="1"/>
</dbReference>
<dbReference type="InterPro" id="IPR050172">
    <property type="entry name" value="SsuD_RutA_monooxygenase"/>
</dbReference>
<evidence type="ECO:0000313" key="7">
    <source>
        <dbReference type="EMBL" id="MBB3042667.1"/>
    </source>
</evidence>
<dbReference type="GO" id="GO:0008726">
    <property type="term" value="F:alkanesulfonate monooxygenase activity"/>
    <property type="evidence" value="ECO:0007669"/>
    <property type="project" value="TreeGrafter"/>
</dbReference>
<keyword evidence="3" id="KW-0560">Oxidoreductase</keyword>
<proteinExistence type="predicted"/>
<reference evidence="7 8" key="1">
    <citation type="submission" date="2020-08" db="EMBL/GenBank/DDBJ databases">
        <title>Sequencing the genomes of 1000 actinobacteria strains.</title>
        <authorList>
            <person name="Klenk H.-P."/>
        </authorList>
    </citation>
    <scope>NUCLEOTIDE SEQUENCE [LARGE SCALE GENOMIC DNA]</scope>
    <source>
        <strain evidence="7 8">DSM 105498</strain>
    </source>
</reference>
<feature type="region of interest" description="Disordered" evidence="5">
    <location>
        <begin position="65"/>
        <end position="87"/>
    </location>
</feature>
<keyword evidence="2" id="KW-0288">FMN</keyword>
<feature type="domain" description="Luciferase-like" evidence="6">
    <location>
        <begin position="97"/>
        <end position="258"/>
    </location>
</feature>